<accession>A0AA38IEQ0</accession>
<comment type="caution">
    <text evidence="6">The sequence shown here is derived from an EMBL/GenBank/DDBJ whole genome shotgun (WGS) entry which is preliminary data.</text>
</comment>
<keyword evidence="7" id="KW-1185">Reference proteome</keyword>
<dbReference type="InterPro" id="IPR028933">
    <property type="entry name" value="Lebercilin_dom"/>
</dbReference>
<dbReference type="InterPro" id="IPR026188">
    <property type="entry name" value="Lebercilin-like"/>
</dbReference>
<keyword evidence="2 3" id="KW-0175">Coiled coil</keyword>
<dbReference type="Proteomes" id="UP001168821">
    <property type="component" value="Unassembled WGS sequence"/>
</dbReference>
<feature type="region of interest" description="Disordered" evidence="4">
    <location>
        <begin position="344"/>
        <end position="368"/>
    </location>
</feature>
<dbReference type="PANTHER" id="PTHR16650:SF6">
    <property type="entry name" value="GH21622P"/>
    <property type="match status" value="1"/>
</dbReference>
<feature type="region of interest" description="Disordered" evidence="4">
    <location>
        <begin position="242"/>
        <end position="286"/>
    </location>
</feature>
<name>A0AA38IEQ0_9CUCU</name>
<evidence type="ECO:0000313" key="7">
    <source>
        <dbReference type="Proteomes" id="UP001168821"/>
    </source>
</evidence>
<feature type="region of interest" description="Disordered" evidence="4">
    <location>
        <begin position="507"/>
        <end position="533"/>
    </location>
</feature>
<evidence type="ECO:0000256" key="2">
    <source>
        <dbReference type="ARBA" id="ARBA00023054"/>
    </source>
</evidence>
<feature type="region of interest" description="Disordered" evidence="4">
    <location>
        <begin position="1"/>
        <end position="20"/>
    </location>
</feature>
<feature type="compositionally biased region" description="Polar residues" evidence="4">
    <location>
        <begin position="256"/>
        <end position="277"/>
    </location>
</feature>
<comment type="similarity">
    <text evidence="1">Belongs to the LCA5 family.</text>
</comment>
<organism evidence="6 7">
    <name type="scientific">Zophobas morio</name>
    <dbReference type="NCBI Taxonomy" id="2755281"/>
    <lineage>
        <taxon>Eukaryota</taxon>
        <taxon>Metazoa</taxon>
        <taxon>Ecdysozoa</taxon>
        <taxon>Arthropoda</taxon>
        <taxon>Hexapoda</taxon>
        <taxon>Insecta</taxon>
        <taxon>Pterygota</taxon>
        <taxon>Neoptera</taxon>
        <taxon>Endopterygota</taxon>
        <taxon>Coleoptera</taxon>
        <taxon>Polyphaga</taxon>
        <taxon>Cucujiformia</taxon>
        <taxon>Tenebrionidae</taxon>
        <taxon>Zophobas</taxon>
    </lineage>
</organism>
<proteinExistence type="inferred from homology"/>
<dbReference type="AlphaFoldDB" id="A0AA38IEQ0"/>
<sequence>MASSSSTPQKPPEQRSKSCETACSSNSSCFFQKRKPINPLANSVRTSLSRSTVNSVRQRVLSAKLLKLKSVQNQLNDANYHLAEVIRENQALKTLQKRQDRALSKYEGANAELPRLIKSHEEEIRFLTEKNKQLRKSVKELNEQLKHKSDELLSVQEQLKHYEKLDRDKHLLEREKLVEELEDVKAKLKKADSEIVILNRKLTLENKTSKQRLNVEMVKHKQCQRELAQALTEISKLTKFAETKDKPSNGRKRFSTLPQRQSTSLVSLNGTKHSNLPENPPFADKTPVTEVKLEPLTQTKEEEISTIKAYKGILKCPSENIKARLSADSRKDIDEEILSVDKLSISGSDSSNEKESHLSRPNSNPKLEKIELNIQKAMRKSEENKSGDELSKRLGDFCLQAVDSIKNCSNLIENHKENLAFAKEDTEHIAETVKGVANIEKRMKRSANLHSPENDLPEDNFDFVNKILKEEAEFQAKYNKNGKKKEPAVASNDKQKLLATLRAIDNGDSFDSFESESKQDKQLMKELFGDLSN</sequence>
<gene>
    <name evidence="6" type="ORF">Zmor_013886</name>
</gene>
<dbReference type="EMBL" id="JALNTZ010000004">
    <property type="protein sequence ID" value="KAJ3654715.1"/>
    <property type="molecule type" value="Genomic_DNA"/>
</dbReference>
<feature type="compositionally biased region" description="Basic and acidic residues" evidence="4">
    <location>
        <begin position="515"/>
        <end position="533"/>
    </location>
</feature>
<feature type="domain" description="Lebercilin" evidence="5">
    <location>
        <begin position="56"/>
        <end position="246"/>
    </location>
</feature>
<evidence type="ECO:0000313" key="6">
    <source>
        <dbReference type="EMBL" id="KAJ3654715.1"/>
    </source>
</evidence>
<evidence type="ECO:0000256" key="3">
    <source>
        <dbReference type="SAM" id="Coils"/>
    </source>
</evidence>
<feature type="coiled-coil region" evidence="3">
    <location>
        <begin position="68"/>
        <end position="201"/>
    </location>
</feature>
<reference evidence="6" key="1">
    <citation type="journal article" date="2023" name="G3 (Bethesda)">
        <title>Whole genome assemblies of Zophobas morio and Tenebrio molitor.</title>
        <authorList>
            <person name="Kaur S."/>
            <person name="Stinson S.A."/>
            <person name="diCenzo G.C."/>
        </authorList>
    </citation>
    <scope>NUCLEOTIDE SEQUENCE</scope>
    <source>
        <strain evidence="6">QUZm001</strain>
    </source>
</reference>
<evidence type="ECO:0000256" key="1">
    <source>
        <dbReference type="ARBA" id="ARBA00010229"/>
    </source>
</evidence>
<evidence type="ECO:0000256" key="4">
    <source>
        <dbReference type="SAM" id="MobiDB-lite"/>
    </source>
</evidence>
<dbReference type="GO" id="GO:0042073">
    <property type="term" value="P:intraciliary transport"/>
    <property type="evidence" value="ECO:0007669"/>
    <property type="project" value="TreeGrafter"/>
</dbReference>
<evidence type="ECO:0000259" key="5">
    <source>
        <dbReference type="Pfam" id="PF15619"/>
    </source>
</evidence>
<dbReference type="Pfam" id="PF15619">
    <property type="entry name" value="Lebercilin"/>
    <property type="match status" value="1"/>
</dbReference>
<dbReference type="PANTHER" id="PTHR16650">
    <property type="entry name" value="C21ORF13-RELATED"/>
    <property type="match status" value="1"/>
</dbReference>
<dbReference type="GO" id="GO:0005930">
    <property type="term" value="C:axoneme"/>
    <property type="evidence" value="ECO:0007669"/>
    <property type="project" value="TreeGrafter"/>
</dbReference>
<protein>
    <recommendedName>
        <fullName evidence="5">Lebercilin domain-containing protein</fullName>
    </recommendedName>
</protein>